<evidence type="ECO:0000313" key="2">
    <source>
        <dbReference type="EMBL" id="KAF2594681.1"/>
    </source>
</evidence>
<sequence length="70" mass="7678">MPRDYRAVVNVKELGASPSNLHSLVMKIGEGAMNRPQSIRVHRAVVRGPSDPSRGLNPASKRLMDLRTGE</sequence>
<proteinExistence type="predicted"/>
<comment type="caution">
    <text evidence="2">The sequence shown here is derived from an EMBL/GenBank/DDBJ whole genome shotgun (WGS) entry which is preliminary data.</text>
</comment>
<dbReference type="EMBL" id="QGKY02000164">
    <property type="protein sequence ID" value="KAF2594681.1"/>
    <property type="molecule type" value="Genomic_DNA"/>
</dbReference>
<organism evidence="2">
    <name type="scientific">Brassica cretica</name>
    <name type="common">Mustard</name>
    <dbReference type="NCBI Taxonomy" id="69181"/>
    <lineage>
        <taxon>Eukaryota</taxon>
        <taxon>Viridiplantae</taxon>
        <taxon>Streptophyta</taxon>
        <taxon>Embryophyta</taxon>
        <taxon>Tracheophyta</taxon>
        <taxon>Spermatophyta</taxon>
        <taxon>Magnoliopsida</taxon>
        <taxon>eudicotyledons</taxon>
        <taxon>Gunneridae</taxon>
        <taxon>Pentapetalae</taxon>
        <taxon>rosids</taxon>
        <taxon>malvids</taxon>
        <taxon>Brassicales</taxon>
        <taxon>Brassicaceae</taxon>
        <taxon>Brassiceae</taxon>
        <taxon>Brassica</taxon>
    </lineage>
</organism>
<gene>
    <name evidence="2" type="ORF">F2Q70_00042697</name>
</gene>
<protein>
    <submittedName>
        <fullName evidence="2">Uncharacterized protein</fullName>
    </submittedName>
</protein>
<name>A0A8S9KL61_BRACR</name>
<dbReference type="AlphaFoldDB" id="A0A8S9KL61"/>
<evidence type="ECO:0000256" key="1">
    <source>
        <dbReference type="SAM" id="MobiDB-lite"/>
    </source>
</evidence>
<feature type="region of interest" description="Disordered" evidence="1">
    <location>
        <begin position="47"/>
        <end position="70"/>
    </location>
</feature>
<reference evidence="2" key="1">
    <citation type="submission" date="2019-12" db="EMBL/GenBank/DDBJ databases">
        <title>Genome sequencing and annotation of Brassica cretica.</title>
        <authorList>
            <person name="Studholme D.J."/>
            <person name="Sarris P.F."/>
        </authorList>
    </citation>
    <scope>NUCLEOTIDE SEQUENCE</scope>
    <source>
        <strain evidence="2">PFS-102/07</strain>
        <tissue evidence="2">Leaf</tissue>
    </source>
</reference>
<accession>A0A8S9KL61</accession>